<dbReference type="Pfam" id="PF17293">
    <property type="entry name" value="Arm-DNA-bind_5"/>
    <property type="match status" value="1"/>
</dbReference>
<protein>
    <submittedName>
        <fullName evidence="2">Arm DNA-binding domain-containing protein</fullName>
    </submittedName>
</protein>
<keyword evidence="3" id="KW-1185">Reference proteome</keyword>
<evidence type="ECO:0000313" key="2">
    <source>
        <dbReference type="EMBL" id="MFC3197615.1"/>
    </source>
</evidence>
<reference evidence="3" key="1">
    <citation type="journal article" date="2019" name="Int. J. Syst. Evol. Microbiol.">
        <title>The Global Catalogue of Microorganisms (GCM) 10K type strain sequencing project: providing services to taxonomists for standard genome sequencing and annotation.</title>
        <authorList>
            <consortium name="The Broad Institute Genomics Platform"/>
            <consortium name="The Broad Institute Genome Sequencing Center for Infectious Disease"/>
            <person name="Wu L."/>
            <person name="Ma J."/>
        </authorList>
    </citation>
    <scope>NUCLEOTIDE SEQUENCE [LARGE SCALE GENOMIC DNA]</scope>
    <source>
        <strain evidence="3">KCTC 52416</strain>
    </source>
</reference>
<dbReference type="EMBL" id="JBHRTA010000027">
    <property type="protein sequence ID" value="MFC3197615.1"/>
    <property type="molecule type" value="Genomic_DNA"/>
</dbReference>
<sequence>MSTNYSLLFYLKKPKNYVGGMKPIYMRITVVGDPKEVSTGRECDPSRWNAKATVPRAPRRTYVAWMPTSTRWSERWPMPTCNS</sequence>
<keyword evidence="2" id="KW-0238">DNA-binding</keyword>
<dbReference type="GO" id="GO:0003677">
    <property type="term" value="F:DNA binding"/>
    <property type="evidence" value="ECO:0007669"/>
    <property type="project" value="UniProtKB-KW"/>
</dbReference>
<dbReference type="InterPro" id="IPR035386">
    <property type="entry name" value="Arm-DNA-bind_5"/>
</dbReference>
<evidence type="ECO:0000313" key="3">
    <source>
        <dbReference type="Proteomes" id="UP001595526"/>
    </source>
</evidence>
<feature type="domain" description="Arm DNA-binding" evidence="1">
    <location>
        <begin position="9"/>
        <end position="52"/>
    </location>
</feature>
<organism evidence="2 3">
    <name type="scientific">Parapedobacter deserti</name>
    <dbReference type="NCBI Taxonomy" id="1912957"/>
    <lineage>
        <taxon>Bacteria</taxon>
        <taxon>Pseudomonadati</taxon>
        <taxon>Bacteroidota</taxon>
        <taxon>Sphingobacteriia</taxon>
        <taxon>Sphingobacteriales</taxon>
        <taxon>Sphingobacteriaceae</taxon>
        <taxon>Parapedobacter</taxon>
    </lineage>
</organism>
<proteinExistence type="predicted"/>
<gene>
    <name evidence="2" type="ORF">ACFOET_08330</name>
</gene>
<name>A0ABV7JHU9_9SPHI</name>
<evidence type="ECO:0000259" key="1">
    <source>
        <dbReference type="Pfam" id="PF17293"/>
    </source>
</evidence>
<dbReference type="RefSeq" id="WP_379021476.1">
    <property type="nucleotide sequence ID" value="NZ_JBHRTA010000027.1"/>
</dbReference>
<dbReference type="Proteomes" id="UP001595526">
    <property type="component" value="Unassembled WGS sequence"/>
</dbReference>
<accession>A0ABV7JHU9</accession>
<comment type="caution">
    <text evidence="2">The sequence shown here is derived from an EMBL/GenBank/DDBJ whole genome shotgun (WGS) entry which is preliminary data.</text>
</comment>